<dbReference type="Gene3D" id="1.10.3470.10">
    <property type="entry name" value="ABC transporter involved in vitamin B12 uptake, BtuC"/>
    <property type="match status" value="1"/>
</dbReference>
<evidence type="ECO:0000256" key="8">
    <source>
        <dbReference type="SAM" id="Phobius"/>
    </source>
</evidence>
<keyword evidence="10" id="KW-1185">Reference proteome</keyword>
<evidence type="ECO:0000256" key="1">
    <source>
        <dbReference type="ARBA" id="ARBA00004651"/>
    </source>
</evidence>
<evidence type="ECO:0000313" key="10">
    <source>
        <dbReference type="Proteomes" id="UP000679284"/>
    </source>
</evidence>
<keyword evidence="3" id="KW-0813">Transport</keyword>
<feature type="transmembrane region" description="Helical" evidence="8">
    <location>
        <begin position="238"/>
        <end position="266"/>
    </location>
</feature>
<comment type="subcellular location">
    <subcellularLocation>
        <location evidence="1">Cell membrane</location>
        <topology evidence="1">Multi-pass membrane protein</topology>
    </subcellularLocation>
</comment>
<name>A0A8J8MV07_9RHOB</name>
<evidence type="ECO:0000313" key="9">
    <source>
        <dbReference type="EMBL" id="QUS37044.1"/>
    </source>
</evidence>
<dbReference type="InterPro" id="IPR037294">
    <property type="entry name" value="ABC_BtuC-like"/>
</dbReference>
<dbReference type="Pfam" id="PF01032">
    <property type="entry name" value="FecCD"/>
    <property type="match status" value="1"/>
</dbReference>
<keyword evidence="9" id="KW-0614">Plasmid</keyword>
<dbReference type="PANTHER" id="PTHR30472">
    <property type="entry name" value="FERRIC ENTEROBACTIN TRANSPORT SYSTEM PERMEASE PROTEIN"/>
    <property type="match status" value="1"/>
</dbReference>
<keyword evidence="5 8" id="KW-0812">Transmembrane</keyword>
<dbReference type="AlphaFoldDB" id="A0A8J8MV07"/>
<dbReference type="InterPro" id="IPR000522">
    <property type="entry name" value="ABC_transptr_permease_BtuC"/>
</dbReference>
<feature type="transmembrane region" description="Helical" evidence="8">
    <location>
        <begin position="278"/>
        <end position="296"/>
    </location>
</feature>
<evidence type="ECO:0000256" key="6">
    <source>
        <dbReference type="ARBA" id="ARBA00022989"/>
    </source>
</evidence>
<keyword evidence="4" id="KW-1003">Cell membrane</keyword>
<dbReference type="Proteomes" id="UP000679284">
    <property type="component" value="Plasmid unnamed1"/>
</dbReference>
<dbReference type="EMBL" id="CP047290">
    <property type="protein sequence ID" value="QUS37044.1"/>
    <property type="molecule type" value="Genomic_DNA"/>
</dbReference>
<evidence type="ECO:0000256" key="5">
    <source>
        <dbReference type="ARBA" id="ARBA00022692"/>
    </source>
</evidence>
<keyword evidence="6 8" id="KW-1133">Transmembrane helix</keyword>
<feature type="transmembrane region" description="Helical" evidence="8">
    <location>
        <begin position="302"/>
        <end position="325"/>
    </location>
</feature>
<dbReference type="KEGG" id="fap:GR316_11670"/>
<keyword evidence="7 8" id="KW-0472">Membrane</keyword>
<evidence type="ECO:0000256" key="3">
    <source>
        <dbReference type="ARBA" id="ARBA00022448"/>
    </source>
</evidence>
<dbReference type="GO" id="GO:0022857">
    <property type="term" value="F:transmembrane transporter activity"/>
    <property type="evidence" value="ECO:0007669"/>
    <property type="project" value="InterPro"/>
</dbReference>
<reference evidence="9" key="1">
    <citation type="submission" date="2020-01" db="EMBL/GenBank/DDBJ databases">
        <authorList>
            <person name="Yang Y."/>
            <person name="Kwon Y.M."/>
        </authorList>
    </citation>
    <scope>NUCLEOTIDE SEQUENCE</scope>
    <source>
        <strain evidence="9">PG104</strain>
        <plasmid evidence="9">unnamed1</plasmid>
    </source>
</reference>
<feature type="transmembrane region" description="Helical" evidence="8">
    <location>
        <begin position="65"/>
        <end position="86"/>
    </location>
</feature>
<feature type="transmembrane region" description="Helical" evidence="8">
    <location>
        <begin position="147"/>
        <end position="171"/>
    </location>
</feature>
<geneLocation type="plasmid" evidence="9 10">
    <name>unnamed1</name>
</geneLocation>
<evidence type="ECO:0000256" key="4">
    <source>
        <dbReference type="ARBA" id="ARBA00022475"/>
    </source>
</evidence>
<feature type="transmembrane region" description="Helical" evidence="8">
    <location>
        <begin position="106"/>
        <end position="135"/>
    </location>
</feature>
<protein>
    <submittedName>
        <fullName evidence="9">Iron chelate uptake ABC transporter family permease subunit</fullName>
    </submittedName>
</protein>
<dbReference type="GO" id="GO:0005886">
    <property type="term" value="C:plasma membrane"/>
    <property type="evidence" value="ECO:0007669"/>
    <property type="project" value="UniProtKB-SubCell"/>
</dbReference>
<comment type="similarity">
    <text evidence="2">Belongs to the binding-protein-dependent transport system permease family. FecCD subfamily.</text>
</comment>
<proteinExistence type="inferred from homology"/>
<accession>A0A8J8MV07</accession>
<evidence type="ECO:0000256" key="2">
    <source>
        <dbReference type="ARBA" id="ARBA00007935"/>
    </source>
</evidence>
<dbReference type="PANTHER" id="PTHR30472:SF24">
    <property type="entry name" value="FERRIC ENTEROBACTIN TRANSPORT SYSTEM PERMEASE PROTEIN FEPG"/>
    <property type="match status" value="1"/>
</dbReference>
<evidence type="ECO:0000256" key="7">
    <source>
        <dbReference type="ARBA" id="ARBA00023136"/>
    </source>
</evidence>
<organism evidence="9 10">
    <name type="scientific">Falsirhodobacter algicola</name>
    <dbReference type="NCBI Taxonomy" id="2692330"/>
    <lineage>
        <taxon>Bacteria</taxon>
        <taxon>Pseudomonadati</taxon>
        <taxon>Pseudomonadota</taxon>
        <taxon>Alphaproteobacteria</taxon>
        <taxon>Rhodobacterales</taxon>
        <taxon>Paracoccaceae</taxon>
        <taxon>Falsirhodobacter</taxon>
    </lineage>
</organism>
<dbReference type="GO" id="GO:0033214">
    <property type="term" value="P:siderophore-iron import into cell"/>
    <property type="evidence" value="ECO:0007669"/>
    <property type="project" value="TreeGrafter"/>
</dbReference>
<gene>
    <name evidence="9" type="ORF">GR316_11670</name>
</gene>
<feature type="transmembrane region" description="Helical" evidence="8">
    <location>
        <begin position="191"/>
        <end position="211"/>
    </location>
</feature>
<sequence>MAGAARAPRSRTMRAAVLPLALLAAVLASLMIGQLMIGPAALLQGALTGEGVGGLVLRTIRAPRALTAVGAGAALGLSGALFQALFRNPLASPDLMGFTSGAGLAILLAVAGGLTLPIPAVAAVGGLVAAVAVGLLSWRPGHATPPLTLVLVGLGIGFACTALSSFVLLVLPVNEAADAQRWLTGSLNARAWGHAAQVWAGLAVLAVLALARQAPLEALELGPDLATGLGIRAGQARAAIAVIAVLLAAAAVAVVGPVPFVALMAAPTGMRIAGARGLRARLVAAALAGAVILVLADLAAQMAVPGASLPVGVATGILGAPYLLWRLSREMRNGGL</sequence>
<dbReference type="SUPFAM" id="SSF81345">
    <property type="entry name" value="ABC transporter involved in vitamin B12 uptake, BtuC"/>
    <property type="match status" value="1"/>
</dbReference>